<feature type="domain" description="Protein translocase subunit SecDF P1" evidence="13">
    <location>
        <begin position="95"/>
        <end position="151"/>
    </location>
</feature>
<evidence type="ECO:0000256" key="11">
    <source>
        <dbReference type="SAM" id="MobiDB-lite"/>
    </source>
</evidence>
<evidence type="ECO:0000256" key="5">
    <source>
        <dbReference type="ARBA" id="ARBA00022927"/>
    </source>
</evidence>
<dbReference type="GO" id="GO:0005886">
    <property type="term" value="C:plasma membrane"/>
    <property type="evidence" value="ECO:0007669"/>
    <property type="project" value="UniProtKB-SubCell"/>
</dbReference>
<feature type="transmembrane region" description="Helical" evidence="9">
    <location>
        <begin position="44"/>
        <end position="61"/>
    </location>
</feature>
<evidence type="ECO:0000256" key="2">
    <source>
        <dbReference type="ARBA" id="ARBA00022448"/>
    </source>
</evidence>
<evidence type="ECO:0000313" key="16">
    <source>
        <dbReference type="Proteomes" id="UP000243528"/>
    </source>
</evidence>
<feature type="transmembrane region" description="Helical" evidence="9">
    <location>
        <begin position="713"/>
        <end position="734"/>
    </location>
</feature>
<dbReference type="NCBIfam" id="TIGR00916">
    <property type="entry name" value="2A0604s01"/>
    <property type="match status" value="2"/>
</dbReference>
<dbReference type="SUPFAM" id="SSF82866">
    <property type="entry name" value="Multidrug efflux transporter AcrB transmembrane domain"/>
    <property type="match status" value="2"/>
</dbReference>
<dbReference type="PANTHER" id="PTHR30081:SF1">
    <property type="entry name" value="PROTEIN TRANSLOCASE SUBUNIT SECD"/>
    <property type="match status" value="1"/>
</dbReference>
<feature type="region of interest" description="Disordered" evidence="11">
    <location>
        <begin position="153"/>
        <end position="251"/>
    </location>
</feature>
<dbReference type="PANTHER" id="PTHR30081">
    <property type="entry name" value="PROTEIN-EXPORT MEMBRANE PROTEIN SEC"/>
    <property type="match status" value="1"/>
</dbReference>
<evidence type="ECO:0000256" key="9">
    <source>
        <dbReference type="HAMAP-Rule" id="MF_01463"/>
    </source>
</evidence>
<evidence type="ECO:0000256" key="3">
    <source>
        <dbReference type="ARBA" id="ARBA00022475"/>
    </source>
</evidence>
<evidence type="ECO:0000256" key="4">
    <source>
        <dbReference type="ARBA" id="ARBA00022692"/>
    </source>
</evidence>
<dbReference type="AlphaFoldDB" id="A0A2P8DZ82"/>
<feature type="transmembrane region" description="Helical" evidence="9">
    <location>
        <begin position="510"/>
        <end position="534"/>
    </location>
</feature>
<comment type="subunit">
    <text evidence="10">Forms a complex with SecD. Part of the essential Sec protein translocation apparatus which comprises SecA, SecYEG and auxiliary proteins SecDF. Other proteins may also be involved.</text>
</comment>
<feature type="domain" description="Protein export membrane protein SecD/SecF C-terminal" evidence="12">
    <location>
        <begin position="365"/>
        <end position="538"/>
    </location>
</feature>
<feature type="region of interest" description="Disordered" evidence="11">
    <location>
        <begin position="841"/>
        <end position="871"/>
    </location>
</feature>
<protein>
    <recommendedName>
        <fullName evidence="9 10">Multifunctional fusion protein</fullName>
    </recommendedName>
    <domain>
        <recommendedName>
            <fullName evidence="9">Protein translocase subunit SecD</fullName>
        </recommendedName>
    </domain>
    <domain>
        <recommendedName>
            <fullName evidence="10">Protein-export membrane protein SecF</fullName>
        </recommendedName>
    </domain>
</protein>
<dbReference type="HAMAP" id="MF_01464_B">
    <property type="entry name" value="SecF_B"/>
    <property type="match status" value="1"/>
</dbReference>
<feature type="transmembrane region" description="Helical" evidence="9">
    <location>
        <begin position="411"/>
        <end position="431"/>
    </location>
</feature>
<evidence type="ECO:0000256" key="8">
    <source>
        <dbReference type="ARBA" id="ARBA00023136"/>
    </source>
</evidence>
<evidence type="ECO:0000256" key="7">
    <source>
        <dbReference type="ARBA" id="ARBA00023010"/>
    </source>
</evidence>
<feature type="transmembrane region" description="Helical" evidence="9">
    <location>
        <begin position="437"/>
        <end position="457"/>
    </location>
</feature>
<evidence type="ECO:0000313" key="15">
    <source>
        <dbReference type="EMBL" id="PSL02511.1"/>
    </source>
</evidence>
<feature type="compositionally biased region" description="Polar residues" evidence="11">
    <location>
        <begin position="217"/>
        <end position="227"/>
    </location>
</feature>
<name>A0A2P8DZ82_9ACTN</name>
<evidence type="ECO:0000259" key="14">
    <source>
        <dbReference type="Pfam" id="PF22599"/>
    </source>
</evidence>
<dbReference type="Gene3D" id="3.30.1360.200">
    <property type="match status" value="1"/>
</dbReference>
<evidence type="ECO:0000256" key="10">
    <source>
        <dbReference type="HAMAP-Rule" id="MF_01464"/>
    </source>
</evidence>
<comment type="similarity">
    <text evidence="10">Belongs to the SecD/SecF family. SecF subfamily.</text>
</comment>
<feature type="transmembrane region" description="Helical" evidence="9">
    <location>
        <begin position="384"/>
        <end position="404"/>
    </location>
</feature>
<dbReference type="HAMAP" id="MF_01463_B">
    <property type="entry name" value="SecD_B"/>
    <property type="match status" value="1"/>
</dbReference>
<dbReference type="GO" id="GO:0043952">
    <property type="term" value="P:protein transport by the Sec complex"/>
    <property type="evidence" value="ECO:0007669"/>
    <property type="project" value="UniProtKB-UniRule"/>
</dbReference>
<feature type="domain" description="Protein export membrane protein SecD/SecF C-terminal" evidence="12">
    <location>
        <begin position="667"/>
        <end position="844"/>
    </location>
</feature>
<feature type="compositionally biased region" description="Basic and acidic residues" evidence="11">
    <location>
        <begin position="841"/>
        <end position="865"/>
    </location>
</feature>
<dbReference type="InterPro" id="IPR022646">
    <property type="entry name" value="SecD/SecF_CS"/>
</dbReference>
<accession>A0A2P8DZ82</accession>
<keyword evidence="2 9" id="KW-0813">Transport</keyword>
<dbReference type="Pfam" id="PF02355">
    <property type="entry name" value="SecD_SecF_C"/>
    <property type="match status" value="2"/>
</dbReference>
<dbReference type="GO" id="GO:0006605">
    <property type="term" value="P:protein targeting"/>
    <property type="evidence" value="ECO:0007669"/>
    <property type="project" value="UniProtKB-UniRule"/>
</dbReference>
<dbReference type="InterPro" id="IPR054384">
    <property type="entry name" value="SecDF_P1_head"/>
</dbReference>
<dbReference type="RefSeq" id="WP_165358661.1">
    <property type="nucleotide sequence ID" value="NZ_PYGE01000010.1"/>
</dbReference>
<dbReference type="Pfam" id="PF07549">
    <property type="entry name" value="Sec_GG"/>
    <property type="match status" value="2"/>
</dbReference>
<feature type="transmembrane region" description="Helical" evidence="9">
    <location>
        <begin position="689"/>
        <end position="706"/>
    </location>
</feature>
<dbReference type="InterPro" id="IPR022645">
    <property type="entry name" value="SecD/SecF_bac"/>
</dbReference>
<comment type="caution">
    <text evidence="9">Lacks conserved residue(s) required for the propagation of feature annotation.</text>
</comment>
<dbReference type="InterPro" id="IPR005791">
    <property type="entry name" value="SecD"/>
</dbReference>
<feature type="domain" description="SecDF P1 head subdomain" evidence="14">
    <location>
        <begin position="241"/>
        <end position="363"/>
    </location>
</feature>
<comment type="function">
    <text evidence="9">Part of the Sec protein translocase complex. Interacts with the SecYEG preprotein conducting channel. SecDF uses the proton motive force (PMF) to complete protein translocation after the ATP-dependent function of SecA.</text>
</comment>
<evidence type="ECO:0000256" key="6">
    <source>
        <dbReference type="ARBA" id="ARBA00022989"/>
    </source>
</evidence>
<keyword evidence="3 9" id="KW-1003">Cell membrane</keyword>
<gene>
    <name evidence="9" type="primary">secD</name>
    <name evidence="10" type="synonym">secF</name>
    <name evidence="15" type="ORF">CLV30_110166</name>
</gene>
<dbReference type="Pfam" id="PF22599">
    <property type="entry name" value="SecDF_P1_head"/>
    <property type="match status" value="1"/>
</dbReference>
<dbReference type="InterPro" id="IPR005665">
    <property type="entry name" value="SecF_bac"/>
</dbReference>
<dbReference type="NCBIfam" id="TIGR00966">
    <property type="entry name" value="transloc_SecF"/>
    <property type="match status" value="1"/>
</dbReference>
<comment type="similarity">
    <text evidence="9">Belongs to the SecD/SecF family. SecD subfamily.</text>
</comment>
<dbReference type="InterPro" id="IPR055344">
    <property type="entry name" value="SecD_SecF_C_bact"/>
</dbReference>
<feature type="compositionally biased region" description="Gly residues" evidence="11">
    <location>
        <begin position="173"/>
        <end position="190"/>
    </location>
</feature>
<keyword evidence="5 9" id="KW-0653">Protein transport</keyword>
<comment type="subunit">
    <text evidence="9">Forms a complex with SecF. Part of the essential Sec protein translocation apparatus which comprises SecA, SecYEG and auxiliary proteins SecDF. Other proteins may also be involved.</text>
</comment>
<feature type="transmembrane region" description="Helical" evidence="9">
    <location>
        <begin position="478"/>
        <end position="504"/>
    </location>
</feature>
<dbReference type="Gene3D" id="1.20.1640.10">
    <property type="entry name" value="Multidrug efflux transporter AcrB transmembrane domain"/>
    <property type="match status" value="2"/>
</dbReference>
<dbReference type="InterPro" id="IPR048634">
    <property type="entry name" value="SecD_SecF_C"/>
</dbReference>
<dbReference type="EMBL" id="PYGE01000010">
    <property type="protein sequence ID" value="PSL02511.1"/>
    <property type="molecule type" value="Genomic_DNA"/>
</dbReference>
<keyword evidence="16" id="KW-1185">Reference proteome</keyword>
<dbReference type="InterPro" id="IPR022813">
    <property type="entry name" value="SecD/SecF_arch_bac"/>
</dbReference>
<organism evidence="15 16">
    <name type="scientific">Haloactinopolyspora alba</name>
    <dbReference type="NCBI Taxonomy" id="648780"/>
    <lineage>
        <taxon>Bacteria</taxon>
        <taxon>Bacillati</taxon>
        <taxon>Actinomycetota</taxon>
        <taxon>Actinomycetes</taxon>
        <taxon>Jiangellales</taxon>
        <taxon>Jiangellaceae</taxon>
        <taxon>Haloactinopolyspora</taxon>
    </lineage>
</organism>
<dbReference type="Proteomes" id="UP000243528">
    <property type="component" value="Unassembled WGS sequence"/>
</dbReference>
<feature type="transmembrane region" description="Helical" evidence="9">
    <location>
        <begin position="740"/>
        <end position="761"/>
    </location>
</feature>
<feature type="transmembrane region" description="Helical" evidence="9">
    <location>
        <begin position="576"/>
        <end position="596"/>
    </location>
</feature>
<evidence type="ECO:0000259" key="13">
    <source>
        <dbReference type="Pfam" id="PF21760"/>
    </source>
</evidence>
<proteinExistence type="inferred from homology"/>
<dbReference type="InterPro" id="IPR048631">
    <property type="entry name" value="SecD_1st"/>
</dbReference>
<feature type="transmembrane region" description="Helical" evidence="9">
    <location>
        <begin position="816"/>
        <end position="840"/>
    </location>
</feature>
<keyword evidence="4 9" id="KW-0812">Transmembrane</keyword>
<comment type="subcellular location">
    <subcellularLocation>
        <location evidence="1 9">Cell membrane</location>
        <topology evidence="1 9">Multi-pass membrane protein</topology>
    </subcellularLocation>
</comment>
<evidence type="ECO:0000256" key="1">
    <source>
        <dbReference type="ARBA" id="ARBA00004651"/>
    </source>
</evidence>
<reference evidence="15 16" key="1">
    <citation type="submission" date="2018-03" db="EMBL/GenBank/DDBJ databases">
        <title>Genomic Encyclopedia of Archaeal and Bacterial Type Strains, Phase II (KMG-II): from individual species to whole genera.</title>
        <authorList>
            <person name="Goeker M."/>
        </authorList>
    </citation>
    <scope>NUCLEOTIDE SEQUENCE [LARGE SCALE GENOMIC DNA]</scope>
    <source>
        <strain evidence="15 16">DSM 45211</strain>
    </source>
</reference>
<dbReference type="GO" id="GO:0065002">
    <property type="term" value="P:intracellular protein transmembrane transport"/>
    <property type="evidence" value="ECO:0007669"/>
    <property type="project" value="UniProtKB-UniRule"/>
</dbReference>
<keyword evidence="7 9" id="KW-0811">Translocation</keyword>
<dbReference type="GO" id="GO:0015450">
    <property type="term" value="F:protein-transporting ATPase activity"/>
    <property type="evidence" value="ECO:0007669"/>
    <property type="project" value="InterPro"/>
</dbReference>
<dbReference type="NCBIfam" id="NF009583">
    <property type="entry name" value="PRK13024.1-3"/>
    <property type="match status" value="1"/>
</dbReference>
<comment type="caution">
    <text evidence="15">The sequence shown here is derived from an EMBL/GenBank/DDBJ whole genome shotgun (WGS) entry which is preliminary data.</text>
</comment>
<dbReference type="Gene3D" id="3.30.70.3220">
    <property type="match status" value="1"/>
</dbReference>
<sequence>MDSTTALYLVGGVAAACLVLITVLRIRRRRRAASGTGSEAVRTLRAVVAVLVLGGSTYATMTADPNLGLDLRGGVQIVLETQSTEAVEANSESTDRAVQVLRRRVDALGVSEPSLSRSGDRRIIVELPGLEDPREASDALGQTAQLTFHPVLGYATPDQAPTPSATPSPTGPQGEGQGQGQGAGQGGGNETSGEQAPNSQETQGGTAGGAVGGATEPTPSDNDTGTDAPSPDPSGQAGQQVLPDESGQPLRLGEATMTGEDVDSASGSYAVQQGGWLVSIDFGGGGGQTWASMTADAACQPQGDPRRRVAIVLDGEIISSPNVQSSVQCGVGIRGGQTTITGDFSETEAKDLAALIEGGALPVPVEVIEQRVIGPTLGDEAIEASAWAAIIGMALTTIFISIAYRLVGVMAVLALIGYGVISFAALTTLGATLTLPGLAGFVLAIGMAVDANVLIFERAREDYVDGRTKSLRGAVQSGFKNALSAIADSNVTTLLSAALLFYLASGPVRGFGVTLTIGVLASLLSALVVSRVLVEWLADRRWVQNHPAASGLSRHGRVRTWLRTKNVNLMRYSRRWLTVSVIAVAIGVAGIVIRGLDFGIEFTGGRLVEVSTTEQVGADEARAAVADAGFPTAIVQESGEDDISVRANEMTDDESAAIVEALGEIGGGADVVRDDLIGPSLGDELQRNALIALAVALAAQLVYLAIRFRWTFGTGAVLALFQNVIVTVGIFAWLGKPIDGIFLAAILTIIGYTVNDSVVVFDRIRELWTRKPGEDFSQVANSAVLNTLPRSVNTGVSTLFVLLALLFLGGDSLSDFALALTLGILIGTYSSNFTATPVAVELERRKPAPEPPKPKKSDSRDREDPNYGAVV</sequence>
<feature type="transmembrane region" description="Helical" evidence="9">
    <location>
        <begin position="792"/>
        <end position="810"/>
    </location>
</feature>
<keyword evidence="6 9" id="KW-1133">Transmembrane helix</keyword>
<dbReference type="FunFam" id="1.20.1640.10:FF:000044">
    <property type="entry name" value="Multifunctional fusion protein"/>
    <property type="match status" value="1"/>
</dbReference>
<feature type="transmembrane region" description="Helical" evidence="9">
    <location>
        <begin position="6"/>
        <end position="24"/>
    </location>
</feature>
<evidence type="ECO:0000259" key="12">
    <source>
        <dbReference type="Pfam" id="PF02355"/>
    </source>
</evidence>
<keyword evidence="8 9" id="KW-0472">Membrane</keyword>
<dbReference type="Pfam" id="PF21760">
    <property type="entry name" value="SecD_1st"/>
    <property type="match status" value="1"/>
</dbReference>
<dbReference type="PRINTS" id="PR01755">
    <property type="entry name" value="SECFTRNLCASE"/>
</dbReference>
<dbReference type="NCBIfam" id="TIGR01129">
    <property type="entry name" value="secD"/>
    <property type="match status" value="1"/>
</dbReference>